<proteinExistence type="predicted"/>
<dbReference type="PANTHER" id="PTHR47169">
    <property type="entry name" value="OS01G0541250 PROTEIN"/>
    <property type="match status" value="1"/>
</dbReference>
<dbReference type="PANTHER" id="PTHR47169:SF2">
    <property type="entry name" value="OS01G0541250 PROTEIN"/>
    <property type="match status" value="1"/>
</dbReference>
<evidence type="ECO:0000313" key="3">
    <source>
        <dbReference type="Proteomes" id="UP000709295"/>
    </source>
</evidence>
<dbReference type="AlphaFoldDB" id="A0A8J5IAW5"/>
<evidence type="ECO:0000313" key="2">
    <source>
        <dbReference type="EMBL" id="KAG6944202.1"/>
    </source>
</evidence>
<dbReference type="Proteomes" id="UP000709295">
    <property type="component" value="Unassembled WGS sequence"/>
</dbReference>
<gene>
    <name evidence="2" type="ORF">JG688_00017207</name>
</gene>
<feature type="region of interest" description="Disordered" evidence="1">
    <location>
        <begin position="1"/>
        <end position="22"/>
    </location>
</feature>
<dbReference type="EMBL" id="JAENGY010002442">
    <property type="protein sequence ID" value="KAG6944202.1"/>
    <property type="molecule type" value="Genomic_DNA"/>
</dbReference>
<evidence type="ECO:0008006" key="4">
    <source>
        <dbReference type="Google" id="ProtNLM"/>
    </source>
</evidence>
<feature type="compositionally biased region" description="Polar residues" evidence="1">
    <location>
        <begin position="11"/>
        <end position="21"/>
    </location>
</feature>
<protein>
    <recommendedName>
        <fullName evidence="4">Tc1-like transposase DDE domain-containing protein</fullName>
    </recommendedName>
</protein>
<accession>A0A8J5IAW5</accession>
<organism evidence="2 3">
    <name type="scientific">Phytophthora aleatoria</name>
    <dbReference type="NCBI Taxonomy" id="2496075"/>
    <lineage>
        <taxon>Eukaryota</taxon>
        <taxon>Sar</taxon>
        <taxon>Stramenopiles</taxon>
        <taxon>Oomycota</taxon>
        <taxon>Peronosporomycetes</taxon>
        <taxon>Peronosporales</taxon>
        <taxon>Peronosporaceae</taxon>
        <taxon>Phytophthora</taxon>
    </lineage>
</organism>
<sequence length="143" mass="15704">MPHAAEGKHITVQQDNASPHISPQDPAFCEAASRMRLSVELQFLPPNSPDLNALDLGIFTAIQSRQKLCSPRSIDELVDAVSEAYWELPHSTLNAAVLSLQCSMDSCIKDKGGNNFKPRHMSKSKLEREGDFLSALCAQTRPS</sequence>
<name>A0A8J5IAW5_9STRA</name>
<keyword evidence="3" id="KW-1185">Reference proteome</keyword>
<comment type="caution">
    <text evidence="2">The sequence shown here is derived from an EMBL/GenBank/DDBJ whole genome shotgun (WGS) entry which is preliminary data.</text>
</comment>
<evidence type="ECO:0000256" key="1">
    <source>
        <dbReference type="SAM" id="MobiDB-lite"/>
    </source>
</evidence>
<reference evidence="2" key="1">
    <citation type="submission" date="2021-01" db="EMBL/GenBank/DDBJ databases">
        <title>Phytophthora aleatoria, a newly-described species from Pinus radiata is distinct from Phytophthora cactorum isolates based on comparative genomics.</title>
        <authorList>
            <person name="Mcdougal R."/>
            <person name="Panda P."/>
            <person name="Williams N."/>
            <person name="Studholme D.J."/>
        </authorList>
    </citation>
    <scope>NUCLEOTIDE SEQUENCE</scope>
    <source>
        <strain evidence="2">NZFS 4037</strain>
    </source>
</reference>